<accession>A0A7C3N7I4</accession>
<evidence type="ECO:0000259" key="5">
    <source>
        <dbReference type="PROSITE" id="PS50893"/>
    </source>
</evidence>
<dbReference type="AlphaFoldDB" id="A0A7C3N7I4"/>
<comment type="caution">
    <text evidence="6">The sequence shown here is derived from an EMBL/GenBank/DDBJ whole genome shotgun (WGS) entry which is preliminary data.</text>
</comment>
<dbReference type="EMBL" id="DSTT01000006">
    <property type="protein sequence ID" value="HFK24359.1"/>
    <property type="molecule type" value="Genomic_DNA"/>
</dbReference>
<dbReference type="InterPro" id="IPR008144">
    <property type="entry name" value="Guanylate_kin-like_dom"/>
</dbReference>
<evidence type="ECO:0000256" key="2">
    <source>
        <dbReference type="ARBA" id="ARBA00022741"/>
    </source>
</evidence>
<evidence type="ECO:0000259" key="4">
    <source>
        <dbReference type="PROSITE" id="PS50052"/>
    </source>
</evidence>
<gene>
    <name evidence="6" type="ORF">ENS15_06930</name>
</gene>
<dbReference type="InterPro" id="IPR027417">
    <property type="entry name" value="P-loop_NTPase"/>
</dbReference>
<sequence>MSPLLSVKNLKKSYGKFLLDNLSFELYEKEMVGFLGPNGSGKTTTIKLIMNSIPKDGGEIIFDGKRIEKDDVTFRRDIGYMPESGTPYEFLTGREYIDFILGVFKVKKDEKKLDELFRIFNLKEEKKKIGKYSKGMKQKLLFISAIIHNPKLLILDEPFNAVEPQTAFLMKNILNGLKEEGVSILFSSHTLEIVEKLSDRVILLNDGRKVGEGEIEQIKRDGGVEEFFKRVIVSSENDENIKKIIEIIKE</sequence>
<feature type="domain" description="ABC transporter" evidence="5">
    <location>
        <begin position="5"/>
        <end position="231"/>
    </location>
</feature>
<dbReference type="PANTHER" id="PTHR42939">
    <property type="entry name" value="ABC TRANSPORTER ATP-BINDING PROTEIN ALBC-RELATED"/>
    <property type="match status" value="1"/>
</dbReference>
<organism evidence="6">
    <name type="scientific">candidate division WOR-3 bacterium</name>
    <dbReference type="NCBI Taxonomy" id="2052148"/>
    <lineage>
        <taxon>Bacteria</taxon>
        <taxon>Bacteria division WOR-3</taxon>
    </lineage>
</organism>
<dbReference type="InterPro" id="IPR003593">
    <property type="entry name" value="AAA+_ATPase"/>
</dbReference>
<dbReference type="GO" id="GO:0005524">
    <property type="term" value="F:ATP binding"/>
    <property type="evidence" value="ECO:0007669"/>
    <property type="project" value="UniProtKB-KW"/>
</dbReference>
<protein>
    <submittedName>
        <fullName evidence="6">ABC transporter ATP-binding protein</fullName>
    </submittedName>
</protein>
<dbReference type="PROSITE" id="PS00211">
    <property type="entry name" value="ABC_TRANSPORTER_1"/>
    <property type="match status" value="1"/>
</dbReference>
<evidence type="ECO:0000256" key="3">
    <source>
        <dbReference type="ARBA" id="ARBA00022840"/>
    </source>
</evidence>
<keyword evidence="3 6" id="KW-0067">ATP-binding</keyword>
<dbReference type="SMART" id="SM00382">
    <property type="entry name" value="AAA"/>
    <property type="match status" value="1"/>
</dbReference>
<dbReference type="Gene3D" id="3.40.50.300">
    <property type="entry name" value="P-loop containing nucleotide triphosphate hydrolases"/>
    <property type="match status" value="1"/>
</dbReference>
<dbReference type="PROSITE" id="PS50052">
    <property type="entry name" value="GUANYLATE_KINASE_2"/>
    <property type="match status" value="1"/>
</dbReference>
<keyword evidence="2" id="KW-0547">Nucleotide-binding</keyword>
<dbReference type="PROSITE" id="PS50893">
    <property type="entry name" value="ABC_TRANSPORTER_2"/>
    <property type="match status" value="1"/>
</dbReference>
<evidence type="ECO:0000256" key="1">
    <source>
        <dbReference type="ARBA" id="ARBA00022448"/>
    </source>
</evidence>
<reference evidence="6" key="1">
    <citation type="journal article" date="2020" name="mSystems">
        <title>Genome- and Community-Level Interaction Insights into Carbon Utilization and Element Cycling Functions of Hydrothermarchaeota in Hydrothermal Sediment.</title>
        <authorList>
            <person name="Zhou Z."/>
            <person name="Liu Y."/>
            <person name="Xu W."/>
            <person name="Pan J."/>
            <person name="Luo Z.H."/>
            <person name="Li M."/>
        </authorList>
    </citation>
    <scope>NUCLEOTIDE SEQUENCE [LARGE SCALE GENOMIC DNA]</scope>
    <source>
        <strain evidence="6">SpSt-464</strain>
    </source>
</reference>
<dbReference type="GO" id="GO:0016887">
    <property type="term" value="F:ATP hydrolysis activity"/>
    <property type="evidence" value="ECO:0007669"/>
    <property type="project" value="InterPro"/>
</dbReference>
<evidence type="ECO:0000313" key="6">
    <source>
        <dbReference type="EMBL" id="HFK24359.1"/>
    </source>
</evidence>
<dbReference type="InterPro" id="IPR003439">
    <property type="entry name" value="ABC_transporter-like_ATP-bd"/>
</dbReference>
<dbReference type="SUPFAM" id="SSF52540">
    <property type="entry name" value="P-loop containing nucleoside triphosphate hydrolases"/>
    <property type="match status" value="1"/>
</dbReference>
<dbReference type="PANTHER" id="PTHR42939:SF1">
    <property type="entry name" value="ABC TRANSPORTER ATP-BINDING PROTEIN ALBC-RELATED"/>
    <property type="match status" value="1"/>
</dbReference>
<proteinExistence type="predicted"/>
<dbReference type="CDD" id="cd03230">
    <property type="entry name" value="ABC_DR_subfamily_A"/>
    <property type="match status" value="1"/>
</dbReference>
<dbReference type="InterPro" id="IPR017871">
    <property type="entry name" value="ABC_transporter-like_CS"/>
</dbReference>
<dbReference type="InterPro" id="IPR051782">
    <property type="entry name" value="ABC_Transporter_VariousFunc"/>
</dbReference>
<dbReference type="Pfam" id="PF00005">
    <property type="entry name" value="ABC_tran"/>
    <property type="match status" value="1"/>
</dbReference>
<keyword evidence="1" id="KW-0813">Transport</keyword>
<name>A0A7C3N7I4_UNCW3</name>
<feature type="domain" description="Guanylate kinase-like" evidence="4">
    <location>
        <begin position="29"/>
        <end position="249"/>
    </location>
</feature>